<accession>A0A8X6YDU3</accession>
<dbReference type="OrthoDB" id="6444251at2759"/>
<name>A0A8X6YDU3_9ARAC</name>
<dbReference type="AlphaFoldDB" id="A0A8X6YDU3"/>
<evidence type="ECO:0000313" key="1">
    <source>
        <dbReference type="EMBL" id="GFY69196.1"/>
    </source>
</evidence>
<sequence length="133" mass="14986">MWIICADKNLPGKSPIQKPAPVCPSYGIGAERQSNNKLYGKSTDPKESGLTFQPAFTLCALKRVEEKWQVFKKKNRPLLCFLILKKMAIHSHFKTGPNANFSGSYVVYRFDLEKVNKIGIIANKLDSKLIKSI</sequence>
<dbReference type="Proteomes" id="UP000886998">
    <property type="component" value="Unassembled WGS sequence"/>
</dbReference>
<comment type="caution">
    <text evidence="1">The sequence shown here is derived from an EMBL/GenBank/DDBJ whole genome shotgun (WGS) entry which is preliminary data.</text>
</comment>
<dbReference type="EMBL" id="BMAV01017497">
    <property type="protein sequence ID" value="GFY69196.1"/>
    <property type="molecule type" value="Genomic_DNA"/>
</dbReference>
<gene>
    <name evidence="1" type="ORF">TNIN_100361</name>
</gene>
<proteinExistence type="predicted"/>
<keyword evidence="2" id="KW-1185">Reference proteome</keyword>
<evidence type="ECO:0000313" key="2">
    <source>
        <dbReference type="Proteomes" id="UP000886998"/>
    </source>
</evidence>
<reference evidence="1" key="1">
    <citation type="submission" date="2020-08" db="EMBL/GenBank/DDBJ databases">
        <title>Multicomponent nature underlies the extraordinary mechanical properties of spider dragline silk.</title>
        <authorList>
            <person name="Kono N."/>
            <person name="Nakamura H."/>
            <person name="Mori M."/>
            <person name="Yoshida Y."/>
            <person name="Ohtoshi R."/>
            <person name="Malay A.D."/>
            <person name="Moran D.A.P."/>
            <person name="Tomita M."/>
            <person name="Numata K."/>
            <person name="Arakawa K."/>
        </authorList>
    </citation>
    <scope>NUCLEOTIDE SEQUENCE</scope>
</reference>
<organism evidence="1 2">
    <name type="scientific">Trichonephila inaurata madagascariensis</name>
    <dbReference type="NCBI Taxonomy" id="2747483"/>
    <lineage>
        <taxon>Eukaryota</taxon>
        <taxon>Metazoa</taxon>
        <taxon>Ecdysozoa</taxon>
        <taxon>Arthropoda</taxon>
        <taxon>Chelicerata</taxon>
        <taxon>Arachnida</taxon>
        <taxon>Araneae</taxon>
        <taxon>Araneomorphae</taxon>
        <taxon>Entelegynae</taxon>
        <taxon>Araneoidea</taxon>
        <taxon>Nephilidae</taxon>
        <taxon>Trichonephila</taxon>
        <taxon>Trichonephila inaurata</taxon>
    </lineage>
</organism>
<protein>
    <submittedName>
        <fullName evidence="1">Uncharacterized protein</fullName>
    </submittedName>
</protein>